<gene>
    <name evidence="2" type="ORF">AB0C36_27675</name>
</gene>
<proteinExistence type="predicted"/>
<keyword evidence="1" id="KW-0812">Transmembrane</keyword>
<dbReference type="Proteomes" id="UP001551482">
    <property type="component" value="Unassembled WGS sequence"/>
</dbReference>
<feature type="transmembrane region" description="Helical" evidence="1">
    <location>
        <begin position="258"/>
        <end position="276"/>
    </location>
</feature>
<accession>A0ABV3DNE6</accession>
<feature type="transmembrane region" description="Helical" evidence="1">
    <location>
        <begin position="129"/>
        <end position="162"/>
    </location>
</feature>
<feature type="transmembrane region" description="Helical" evidence="1">
    <location>
        <begin position="174"/>
        <end position="196"/>
    </location>
</feature>
<comment type="caution">
    <text evidence="2">The sequence shown here is derived from an EMBL/GenBank/DDBJ whole genome shotgun (WGS) entry which is preliminary data.</text>
</comment>
<dbReference type="EMBL" id="JBEZFP010000084">
    <property type="protein sequence ID" value="MEU8137281.1"/>
    <property type="molecule type" value="Genomic_DNA"/>
</dbReference>
<keyword evidence="3" id="KW-1185">Reference proteome</keyword>
<evidence type="ECO:0000313" key="2">
    <source>
        <dbReference type="EMBL" id="MEU8137281.1"/>
    </source>
</evidence>
<evidence type="ECO:0008006" key="4">
    <source>
        <dbReference type="Google" id="ProtNLM"/>
    </source>
</evidence>
<protein>
    <recommendedName>
        <fullName evidence="4">Integral membrane protein</fullName>
    </recommendedName>
</protein>
<feature type="transmembrane region" description="Helical" evidence="1">
    <location>
        <begin position="208"/>
        <end position="225"/>
    </location>
</feature>
<dbReference type="RefSeq" id="WP_358358948.1">
    <property type="nucleotide sequence ID" value="NZ_JBEZFP010000084.1"/>
</dbReference>
<evidence type="ECO:0000313" key="3">
    <source>
        <dbReference type="Proteomes" id="UP001551482"/>
    </source>
</evidence>
<organism evidence="2 3">
    <name type="scientific">Streptodolium elevatio</name>
    <dbReference type="NCBI Taxonomy" id="3157996"/>
    <lineage>
        <taxon>Bacteria</taxon>
        <taxon>Bacillati</taxon>
        <taxon>Actinomycetota</taxon>
        <taxon>Actinomycetes</taxon>
        <taxon>Kitasatosporales</taxon>
        <taxon>Streptomycetaceae</taxon>
        <taxon>Streptodolium</taxon>
    </lineage>
</organism>
<keyword evidence="1" id="KW-1133">Transmembrane helix</keyword>
<name>A0ABV3DNE6_9ACTN</name>
<feature type="transmembrane region" description="Helical" evidence="1">
    <location>
        <begin position="231"/>
        <end position="251"/>
    </location>
</feature>
<keyword evidence="1" id="KW-0472">Membrane</keyword>
<sequence length="532" mass="57273">MSSTSAAPPAPGAPSRTVGHARLRATAIFLGDRPYLITLALVGLLTLTGLSGPDWPAQMFRAWLAREHGAVLWNNQWYGGHLLPGYSVITPALAGAVGTRTLTAFSCVLAAWAWSLLRVGKPGLPRRIAAIWFAAIISVEYLIGRTPFALGVAAALLAFLAARNHRPLLTASAALLSGLASPLAGAFLLMAALAWVPAERVWATRLSFAPAAAGLVPAVIFPSTGDFGFPLWRLGAILGFAAVGLVLLPAGHRTARRFLWLYAVSGTVLYLVPSAVGGNVARLGEVMAGPLAAVVLLSLGRRRLVALLAVPLLAWQLSSASIAVAHDFKDSAADHHAYYTGMLDYLAANNQPVGRVEIPFTRGHWESVYVAEHQPLARGWERQLDRGRNETLYDPDMTPEQYRAWLLETGVRYVALPDVPLDPSAYREAEILRAGTGWLRPVWSDKHWRIWEVTDAAPLLEGPGRLTELTPASFTFTADRPGTYTVRIHYTAWFTADRPGTRVAEGTDGWTEVTVPHPGPVTVTAKASALLP</sequence>
<evidence type="ECO:0000256" key="1">
    <source>
        <dbReference type="SAM" id="Phobius"/>
    </source>
</evidence>
<feature type="transmembrane region" description="Helical" evidence="1">
    <location>
        <begin position="34"/>
        <end position="52"/>
    </location>
</feature>
<reference evidence="2 3" key="1">
    <citation type="submission" date="2024-06" db="EMBL/GenBank/DDBJ databases">
        <title>The Natural Products Discovery Center: Release of the First 8490 Sequenced Strains for Exploring Actinobacteria Biosynthetic Diversity.</title>
        <authorList>
            <person name="Kalkreuter E."/>
            <person name="Kautsar S.A."/>
            <person name="Yang D."/>
            <person name="Bader C.D."/>
            <person name="Teijaro C.N."/>
            <person name="Fluegel L."/>
            <person name="Davis C.M."/>
            <person name="Simpson J.R."/>
            <person name="Lauterbach L."/>
            <person name="Steele A.D."/>
            <person name="Gui C."/>
            <person name="Meng S."/>
            <person name="Li G."/>
            <person name="Viehrig K."/>
            <person name="Ye F."/>
            <person name="Su P."/>
            <person name="Kiefer A.F."/>
            <person name="Nichols A."/>
            <person name="Cepeda A.J."/>
            <person name="Yan W."/>
            <person name="Fan B."/>
            <person name="Jiang Y."/>
            <person name="Adhikari A."/>
            <person name="Zheng C.-J."/>
            <person name="Schuster L."/>
            <person name="Cowan T.M."/>
            <person name="Smanski M.J."/>
            <person name="Chevrette M.G."/>
            <person name="De Carvalho L.P.S."/>
            <person name="Shen B."/>
        </authorList>
    </citation>
    <scope>NUCLEOTIDE SEQUENCE [LARGE SCALE GENOMIC DNA]</scope>
    <source>
        <strain evidence="2 3">NPDC048946</strain>
    </source>
</reference>